<dbReference type="GO" id="GO:0004765">
    <property type="term" value="F:shikimate kinase activity"/>
    <property type="evidence" value="ECO:0007669"/>
    <property type="project" value="UniProtKB-UniRule"/>
</dbReference>
<keyword evidence="7" id="KW-0460">Magnesium</keyword>
<evidence type="ECO:0000256" key="3">
    <source>
        <dbReference type="ARBA" id="ARBA00022741"/>
    </source>
</evidence>
<dbReference type="UniPathway" id="UPA00053">
    <property type="reaction ID" value="UER00088"/>
</dbReference>
<dbReference type="GO" id="GO:0005524">
    <property type="term" value="F:ATP binding"/>
    <property type="evidence" value="ECO:0007669"/>
    <property type="project" value="UniProtKB-UniRule"/>
</dbReference>
<dbReference type="Pfam" id="PF01202">
    <property type="entry name" value="SKI"/>
    <property type="match status" value="1"/>
</dbReference>
<evidence type="ECO:0000256" key="7">
    <source>
        <dbReference type="HAMAP-Rule" id="MF_00109"/>
    </source>
</evidence>
<comment type="catalytic activity">
    <reaction evidence="7">
        <text>shikimate + ATP = 3-phosphoshikimate + ADP + H(+)</text>
        <dbReference type="Rhea" id="RHEA:13121"/>
        <dbReference type="ChEBI" id="CHEBI:15378"/>
        <dbReference type="ChEBI" id="CHEBI:30616"/>
        <dbReference type="ChEBI" id="CHEBI:36208"/>
        <dbReference type="ChEBI" id="CHEBI:145989"/>
        <dbReference type="ChEBI" id="CHEBI:456216"/>
        <dbReference type="EC" id="2.7.1.71"/>
    </reaction>
</comment>
<evidence type="ECO:0000256" key="1">
    <source>
        <dbReference type="ARBA" id="ARBA00022605"/>
    </source>
</evidence>
<comment type="function">
    <text evidence="7">Catalyzes the specific phosphorylation of the 3-hydroxyl group of shikimic acid using ATP as a cosubstrate.</text>
</comment>
<gene>
    <name evidence="7" type="primary">aroK</name>
    <name evidence="8" type="ORF">AVDCRST_MAG50-109</name>
</gene>
<dbReference type="PANTHER" id="PTHR21087:SF16">
    <property type="entry name" value="SHIKIMATE KINASE 1, CHLOROPLASTIC"/>
    <property type="match status" value="1"/>
</dbReference>
<comment type="pathway">
    <text evidence="7">Metabolic intermediate biosynthesis; chorismate biosynthesis; chorismate from D-erythrose 4-phosphate and phosphoenolpyruvate: step 5/7.</text>
</comment>
<protein>
    <recommendedName>
        <fullName evidence="7">Shikimate kinase</fullName>
        <shortName evidence="7">SK</shortName>
        <ecNumber evidence="7">2.7.1.71</ecNumber>
    </recommendedName>
</protein>
<evidence type="ECO:0000256" key="6">
    <source>
        <dbReference type="ARBA" id="ARBA00023141"/>
    </source>
</evidence>
<evidence type="ECO:0000313" key="8">
    <source>
        <dbReference type="EMBL" id="CAA9212774.1"/>
    </source>
</evidence>
<comment type="cofactor">
    <cofactor evidence="7">
        <name>Mg(2+)</name>
        <dbReference type="ChEBI" id="CHEBI:18420"/>
    </cofactor>
    <text evidence="7">Binds 1 Mg(2+) ion per subunit.</text>
</comment>
<keyword evidence="1 7" id="KW-0028">Amino-acid biosynthesis</keyword>
<feature type="binding site" evidence="7">
    <location>
        <position position="16"/>
    </location>
    <ligand>
        <name>Mg(2+)</name>
        <dbReference type="ChEBI" id="CHEBI:18420"/>
    </ligand>
</feature>
<dbReference type="PRINTS" id="PR01100">
    <property type="entry name" value="SHIKIMTKNASE"/>
</dbReference>
<keyword evidence="5 7" id="KW-0067">ATP-binding</keyword>
<reference evidence="8" key="1">
    <citation type="submission" date="2020-02" db="EMBL/GenBank/DDBJ databases">
        <authorList>
            <person name="Meier V. D."/>
        </authorList>
    </citation>
    <scope>NUCLEOTIDE SEQUENCE</scope>
    <source>
        <strain evidence="8">AVDCRST_MAG50</strain>
    </source>
</reference>
<keyword evidence="6 7" id="KW-0057">Aromatic amino acid biosynthesis</keyword>
<dbReference type="SUPFAM" id="SSF52540">
    <property type="entry name" value="P-loop containing nucleoside triphosphate hydrolases"/>
    <property type="match status" value="1"/>
</dbReference>
<dbReference type="GO" id="GO:0008652">
    <property type="term" value="P:amino acid biosynthetic process"/>
    <property type="evidence" value="ECO:0007669"/>
    <property type="project" value="UniProtKB-KW"/>
</dbReference>
<proteinExistence type="inferred from homology"/>
<dbReference type="EC" id="2.7.1.71" evidence="7"/>
<feature type="binding site" evidence="7">
    <location>
        <position position="81"/>
    </location>
    <ligand>
        <name>substrate</name>
    </ligand>
</feature>
<feature type="binding site" evidence="7">
    <location>
        <position position="34"/>
    </location>
    <ligand>
        <name>substrate</name>
    </ligand>
</feature>
<evidence type="ECO:0000256" key="2">
    <source>
        <dbReference type="ARBA" id="ARBA00022679"/>
    </source>
</evidence>
<dbReference type="InterPro" id="IPR000623">
    <property type="entry name" value="Shikimate_kinase/TSH1"/>
</dbReference>
<feature type="binding site" evidence="7">
    <location>
        <position position="154"/>
    </location>
    <ligand>
        <name>ATP</name>
        <dbReference type="ChEBI" id="CHEBI:30616"/>
    </ligand>
</feature>
<accession>A0A6J4H6G8</accession>
<keyword evidence="7" id="KW-0963">Cytoplasm</keyword>
<name>A0A6J4H6G8_9ACTN</name>
<feature type="binding site" evidence="7">
    <location>
        <position position="119"/>
    </location>
    <ligand>
        <name>ATP</name>
        <dbReference type="ChEBI" id="CHEBI:30616"/>
    </ligand>
</feature>
<evidence type="ECO:0000256" key="5">
    <source>
        <dbReference type="ARBA" id="ARBA00022840"/>
    </source>
</evidence>
<feature type="binding site" evidence="7">
    <location>
        <position position="137"/>
    </location>
    <ligand>
        <name>substrate</name>
    </ligand>
</feature>
<organism evidence="8">
    <name type="scientific">uncultured Acidimicrobiales bacterium</name>
    <dbReference type="NCBI Taxonomy" id="310071"/>
    <lineage>
        <taxon>Bacteria</taxon>
        <taxon>Bacillati</taxon>
        <taxon>Actinomycetota</taxon>
        <taxon>Acidimicrobiia</taxon>
        <taxon>Acidimicrobiales</taxon>
        <taxon>environmental samples</taxon>
    </lineage>
</organism>
<comment type="subunit">
    <text evidence="7">Monomer.</text>
</comment>
<dbReference type="GO" id="GO:0005829">
    <property type="term" value="C:cytosol"/>
    <property type="evidence" value="ECO:0007669"/>
    <property type="project" value="TreeGrafter"/>
</dbReference>
<keyword evidence="7" id="KW-0479">Metal-binding</keyword>
<feature type="binding site" evidence="7">
    <location>
        <begin position="12"/>
        <end position="17"/>
    </location>
    <ligand>
        <name>ATP</name>
        <dbReference type="ChEBI" id="CHEBI:30616"/>
    </ligand>
</feature>
<keyword evidence="2 7" id="KW-0808">Transferase</keyword>
<dbReference type="EMBL" id="CADCTF010000010">
    <property type="protein sequence ID" value="CAA9212774.1"/>
    <property type="molecule type" value="Genomic_DNA"/>
</dbReference>
<dbReference type="CDD" id="cd00464">
    <property type="entry name" value="SK"/>
    <property type="match status" value="1"/>
</dbReference>
<keyword evidence="3 7" id="KW-0547">Nucleotide-binding</keyword>
<sequence>MAERILLVGMMGAGKTTVGRLLADRLGHRYIDSDEQVEQRTGRTVREIFESDGEAAFRKEESAALHAALAAQEPVVVGVAGGAVLDADNRRRLREAGPVVWLHAPVEVLAARAAGGDHRPLLGDDPAAALARLYEPRAQLYAELADVTVDVSEQSPDQVVGDIIEKLDELALDRLDGSV</sequence>
<dbReference type="InterPro" id="IPR027417">
    <property type="entry name" value="P-loop_NTPase"/>
</dbReference>
<dbReference type="AlphaFoldDB" id="A0A6J4H6G8"/>
<keyword evidence="4 7" id="KW-0418">Kinase</keyword>
<dbReference type="InterPro" id="IPR031322">
    <property type="entry name" value="Shikimate/glucono_kinase"/>
</dbReference>
<dbReference type="GO" id="GO:0009073">
    <property type="term" value="P:aromatic amino acid family biosynthetic process"/>
    <property type="evidence" value="ECO:0007669"/>
    <property type="project" value="UniProtKB-KW"/>
</dbReference>
<dbReference type="PANTHER" id="PTHR21087">
    <property type="entry name" value="SHIKIMATE KINASE"/>
    <property type="match status" value="1"/>
</dbReference>
<dbReference type="Gene3D" id="3.40.50.300">
    <property type="entry name" value="P-loop containing nucleotide triphosphate hydrolases"/>
    <property type="match status" value="1"/>
</dbReference>
<dbReference type="GO" id="GO:0000287">
    <property type="term" value="F:magnesium ion binding"/>
    <property type="evidence" value="ECO:0007669"/>
    <property type="project" value="UniProtKB-UniRule"/>
</dbReference>
<evidence type="ECO:0000256" key="4">
    <source>
        <dbReference type="ARBA" id="ARBA00022777"/>
    </source>
</evidence>
<dbReference type="HAMAP" id="MF_00109">
    <property type="entry name" value="Shikimate_kinase"/>
    <property type="match status" value="1"/>
</dbReference>
<comment type="similarity">
    <text evidence="7">Belongs to the shikimate kinase family.</text>
</comment>
<feature type="binding site" evidence="7">
    <location>
        <position position="58"/>
    </location>
    <ligand>
        <name>substrate</name>
    </ligand>
</feature>
<comment type="subcellular location">
    <subcellularLocation>
        <location evidence="7">Cytoplasm</location>
    </subcellularLocation>
</comment>
<dbReference type="GO" id="GO:0009423">
    <property type="term" value="P:chorismate biosynthetic process"/>
    <property type="evidence" value="ECO:0007669"/>
    <property type="project" value="UniProtKB-UniRule"/>
</dbReference>